<keyword evidence="2" id="KW-1185">Reference proteome</keyword>
<dbReference type="Proteomes" id="UP000719766">
    <property type="component" value="Unassembled WGS sequence"/>
</dbReference>
<dbReference type="Gene3D" id="3.40.50.300">
    <property type="entry name" value="P-loop containing nucleotide triphosphate hydrolases"/>
    <property type="match status" value="1"/>
</dbReference>
<dbReference type="OrthoDB" id="2641470at2759"/>
<gene>
    <name evidence="1" type="ORF">HD556DRAFT_1307210</name>
</gene>
<dbReference type="InterPro" id="IPR027417">
    <property type="entry name" value="P-loop_NTPase"/>
</dbReference>
<evidence type="ECO:0000313" key="1">
    <source>
        <dbReference type="EMBL" id="KAG1795988.1"/>
    </source>
</evidence>
<name>A0A9P7ASY3_9AGAM</name>
<proteinExistence type="predicted"/>
<dbReference type="RefSeq" id="XP_041161641.1">
    <property type="nucleotide sequence ID" value="XM_041300009.1"/>
</dbReference>
<sequence length="150" mass="16666">MILVEALLCHDFKFAADIKLEVITRIVISVDKLVWGLNTTNVNDPKYRPAEPPLRPAMLCDRDDLVVVTNIVANDKHIGLIGPASMGKSSLMNAILNELSQHAGWSPSMLLKKWDNQYSKVLDQYYGSACIELMAYNICGLEEIAFARSG</sequence>
<dbReference type="EMBL" id="JABBWE010000020">
    <property type="protein sequence ID" value="KAG1795988.1"/>
    <property type="molecule type" value="Genomic_DNA"/>
</dbReference>
<accession>A0A9P7ASY3</accession>
<evidence type="ECO:0000313" key="2">
    <source>
        <dbReference type="Proteomes" id="UP000719766"/>
    </source>
</evidence>
<protein>
    <submittedName>
        <fullName evidence="1">Uncharacterized protein</fullName>
    </submittedName>
</protein>
<dbReference type="SUPFAM" id="SSF52540">
    <property type="entry name" value="P-loop containing nucleoside triphosphate hydrolases"/>
    <property type="match status" value="1"/>
</dbReference>
<dbReference type="GeneID" id="64593773"/>
<reference evidence="1" key="1">
    <citation type="journal article" date="2020" name="New Phytol.">
        <title>Comparative genomics reveals dynamic genome evolution in host specialist ectomycorrhizal fungi.</title>
        <authorList>
            <person name="Lofgren L.A."/>
            <person name="Nguyen N.H."/>
            <person name="Vilgalys R."/>
            <person name="Ruytinx J."/>
            <person name="Liao H.L."/>
            <person name="Branco S."/>
            <person name="Kuo A."/>
            <person name="LaButti K."/>
            <person name="Lipzen A."/>
            <person name="Andreopoulos W."/>
            <person name="Pangilinan J."/>
            <person name="Riley R."/>
            <person name="Hundley H."/>
            <person name="Na H."/>
            <person name="Barry K."/>
            <person name="Grigoriev I.V."/>
            <person name="Stajich J.E."/>
            <person name="Kennedy P.G."/>
        </authorList>
    </citation>
    <scope>NUCLEOTIDE SEQUENCE</scope>
    <source>
        <strain evidence="1">S12</strain>
    </source>
</reference>
<organism evidence="1 2">
    <name type="scientific">Suillus plorans</name>
    <dbReference type="NCBI Taxonomy" id="116603"/>
    <lineage>
        <taxon>Eukaryota</taxon>
        <taxon>Fungi</taxon>
        <taxon>Dikarya</taxon>
        <taxon>Basidiomycota</taxon>
        <taxon>Agaricomycotina</taxon>
        <taxon>Agaricomycetes</taxon>
        <taxon>Agaricomycetidae</taxon>
        <taxon>Boletales</taxon>
        <taxon>Suillineae</taxon>
        <taxon>Suillaceae</taxon>
        <taxon>Suillus</taxon>
    </lineage>
</organism>
<dbReference type="AlphaFoldDB" id="A0A9P7ASY3"/>
<comment type="caution">
    <text evidence="1">The sequence shown here is derived from an EMBL/GenBank/DDBJ whole genome shotgun (WGS) entry which is preliminary data.</text>
</comment>